<organism evidence="1 2">
    <name type="scientific">Smallanthus sonchifolius</name>
    <dbReference type="NCBI Taxonomy" id="185202"/>
    <lineage>
        <taxon>Eukaryota</taxon>
        <taxon>Viridiplantae</taxon>
        <taxon>Streptophyta</taxon>
        <taxon>Embryophyta</taxon>
        <taxon>Tracheophyta</taxon>
        <taxon>Spermatophyta</taxon>
        <taxon>Magnoliopsida</taxon>
        <taxon>eudicotyledons</taxon>
        <taxon>Gunneridae</taxon>
        <taxon>Pentapetalae</taxon>
        <taxon>asterids</taxon>
        <taxon>campanulids</taxon>
        <taxon>Asterales</taxon>
        <taxon>Asteraceae</taxon>
        <taxon>Asteroideae</taxon>
        <taxon>Heliantheae alliance</taxon>
        <taxon>Millerieae</taxon>
        <taxon>Smallanthus</taxon>
    </lineage>
</organism>
<reference evidence="2" key="1">
    <citation type="journal article" date="2022" name="Mol. Ecol. Resour.">
        <title>The genomes of chicory, endive, great burdock and yacon provide insights into Asteraceae palaeo-polyploidization history and plant inulin production.</title>
        <authorList>
            <person name="Fan W."/>
            <person name="Wang S."/>
            <person name="Wang H."/>
            <person name="Wang A."/>
            <person name="Jiang F."/>
            <person name="Liu H."/>
            <person name="Zhao H."/>
            <person name="Xu D."/>
            <person name="Zhang Y."/>
        </authorList>
    </citation>
    <scope>NUCLEOTIDE SEQUENCE [LARGE SCALE GENOMIC DNA]</scope>
    <source>
        <strain evidence="2">cv. Yunnan</strain>
    </source>
</reference>
<evidence type="ECO:0000313" key="2">
    <source>
        <dbReference type="Proteomes" id="UP001056120"/>
    </source>
</evidence>
<reference evidence="1 2" key="2">
    <citation type="journal article" date="2022" name="Mol. Ecol. Resour.">
        <title>The genomes of chicory, endive, great burdock and yacon provide insights into Asteraceae paleo-polyploidization history and plant inulin production.</title>
        <authorList>
            <person name="Fan W."/>
            <person name="Wang S."/>
            <person name="Wang H."/>
            <person name="Wang A."/>
            <person name="Jiang F."/>
            <person name="Liu H."/>
            <person name="Zhao H."/>
            <person name="Xu D."/>
            <person name="Zhang Y."/>
        </authorList>
    </citation>
    <scope>NUCLEOTIDE SEQUENCE [LARGE SCALE GENOMIC DNA]</scope>
    <source>
        <strain evidence="2">cv. Yunnan</strain>
        <tissue evidence="1">Leaves</tissue>
    </source>
</reference>
<name>A0ACB9A3D5_9ASTR</name>
<gene>
    <name evidence="1" type="ORF">L1987_74369</name>
</gene>
<proteinExistence type="predicted"/>
<protein>
    <submittedName>
        <fullName evidence="1">Uncharacterized protein</fullName>
    </submittedName>
</protein>
<evidence type="ECO:0000313" key="1">
    <source>
        <dbReference type="EMBL" id="KAI3704154.1"/>
    </source>
</evidence>
<dbReference type="Proteomes" id="UP001056120">
    <property type="component" value="Linkage Group LG25"/>
</dbReference>
<keyword evidence="2" id="KW-1185">Reference proteome</keyword>
<dbReference type="EMBL" id="CM042042">
    <property type="protein sequence ID" value="KAI3704154.1"/>
    <property type="molecule type" value="Genomic_DNA"/>
</dbReference>
<sequence>MTEWKSVMGEDEEYTHPLSTPQIANETNAEVSIATPTSAIVTYEAEAEASNKGKWKGIMTDEEEKKIEEEKKEVERRKREREEMAELKKAQERKEQLNKKDEEKERKKAEDAKFRITDSELAKEMREEWIAVLISQGEDADYLEKLSNKEIYRAFMGQQGELANKKGLKKKKKPDRNLGKPLPSKARGESGKRLGPMSFMNLQALYRKVEKEEERLKKTDQWFEVFRGKAEMNRSIYKSVDEVVQLPDLDLKKILELGEAHEPDNESERHLLLVIKHHFNPSKDAIFSMPRRDIKSLSEIPFDNPIRDPRGYETARIVLNMQKLQEQRQLNVAADRHISSMNFTSDNFLLQL</sequence>
<comment type="caution">
    <text evidence="1">The sequence shown here is derived from an EMBL/GenBank/DDBJ whole genome shotgun (WGS) entry which is preliminary data.</text>
</comment>
<accession>A0ACB9A3D5</accession>